<feature type="compositionally biased region" description="Basic and acidic residues" evidence="1">
    <location>
        <begin position="76"/>
        <end position="96"/>
    </location>
</feature>
<evidence type="ECO:0000256" key="1">
    <source>
        <dbReference type="SAM" id="MobiDB-lite"/>
    </source>
</evidence>
<comment type="caution">
    <text evidence="2">The sequence shown here is derived from an EMBL/GenBank/DDBJ whole genome shotgun (WGS) entry which is preliminary data.</text>
</comment>
<organism evidence="2 3">
    <name type="scientific">Senna tora</name>
    <dbReference type="NCBI Taxonomy" id="362788"/>
    <lineage>
        <taxon>Eukaryota</taxon>
        <taxon>Viridiplantae</taxon>
        <taxon>Streptophyta</taxon>
        <taxon>Embryophyta</taxon>
        <taxon>Tracheophyta</taxon>
        <taxon>Spermatophyta</taxon>
        <taxon>Magnoliopsida</taxon>
        <taxon>eudicotyledons</taxon>
        <taxon>Gunneridae</taxon>
        <taxon>Pentapetalae</taxon>
        <taxon>rosids</taxon>
        <taxon>fabids</taxon>
        <taxon>Fabales</taxon>
        <taxon>Fabaceae</taxon>
        <taxon>Caesalpinioideae</taxon>
        <taxon>Cassia clade</taxon>
        <taxon>Senna</taxon>
    </lineage>
</organism>
<protein>
    <submittedName>
        <fullName evidence="2">Uncharacterized protein</fullName>
    </submittedName>
</protein>
<dbReference type="EMBL" id="JAAIUW010000009">
    <property type="protein sequence ID" value="KAF7815073.1"/>
    <property type="molecule type" value="Genomic_DNA"/>
</dbReference>
<dbReference type="Proteomes" id="UP000634136">
    <property type="component" value="Unassembled WGS sequence"/>
</dbReference>
<name>A0A834WBF5_9FABA</name>
<sequence>MPLYVSTKGITYKRIFYGFNVEKQIQAACDFPDQCGDDFAIRGIAHLIASSTIRMSSNRIDLEGRDCSTTFTRSPLSHDQRPATKVSRGGDSEKRKAGSKQTAVIGSHSICPSKLKRVNLAPLALLSIL</sequence>
<keyword evidence="3" id="KW-1185">Reference proteome</keyword>
<evidence type="ECO:0000313" key="3">
    <source>
        <dbReference type="Proteomes" id="UP000634136"/>
    </source>
</evidence>
<evidence type="ECO:0000313" key="2">
    <source>
        <dbReference type="EMBL" id="KAF7815073.1"/>
    </source>
</evidence>
<gene>
    <name evidence="2" type="ORF">G2W53_029042</name>
</gene>
<proteinExistence type="predicted"/>
<accession>A0A834WBF5</accession>
<dbReference type="AlphaFoldDB" id="A0A834WBF5"/>
<feature type="region of interest" description="Disordered" evidence="1">
    <location>
        <begin position="71"/>
        <end position="101"/>
    </location>
</feature>
<reference evidence="2" key="1">
    <citation type="submission" date="2020-09" db="EMBL/GenBank/DDBJ databases">
        <title>Genome-Enabled Discovery of Anthraquinone Biosynthesis in Senna tora.</title>
        <authorList>
            <person name="Kang S.-H."/>
            <person name="Pandey R.P."/>
            <person name="Lee C.-M."/>
            <person name="Sim J.-S."/>
            <person name="Jeong J.-T."/>
            <person name="Choi B.-S."/>
            <person name="Jung M."/>
            <person name="Ginzburg D."/>
            <person name="Zhao K."/>
            <person name="Won S.Y."/>
            <person name="Oh T.-J."/>
            <person name="Yu Y."/>
            <person name="Kim N.-H."/>
            <person name="Lee O.R."/>
            <person name="Lee T.-H."/>
            <person name="Bashyal P."/>
            <person name="Kim T.-S."/>
            <person name="Lee W.-H."/>
            <person name="Kawkins C."/>
            <person name="Kim C.-K."/>
            <person name="Kim J.S."/>
            <person name="Ahn B.O."/>
            <person name="Rhee S.Y."/>
            <person name="Sohng J.K."/>
        </authorList>
    </citation>
    <scope>NUCLEOTIDE SEQUENCE</scope>
    <source>
        <tissue evidence="2">Leaf</tissue>
    </source>
</reference>